<dbReference type="Proteomes" id="UP000184315">
    <property type="component" value="Unassembled WGS sequence"/>
</dbReference>
<dbReference type="EMBL" id="CZDF01000166">
    <property type="protein sequence ID" value="CUR33949.1"/>
    <property type="molecule type" value="Genomic_DNA"/>
</dbReference>
<keyword evidence="2" id="KW-1185">Reference proteome</keyword>
<dbReference type="AlphaFoldDB" id="A0A1J1LN04"/>
<name>A0A1J1LN04_9CYAN</name>
<proteinExistence type="predicted"/>
<evidence type="ECO:0000313" key="2">
    <source>
        <dbReference type="Proteomes" id="UP000184315"/>
    </source>
</evidence>
<gene>
    <name evidence="1" type="ORF">PL921460058</name>
</gene>
<reference evidence="2" key="1">
    <citation type="submission" date="2015-10" db="EMBL/GenBank/DDBJ databases">
        <authorList>
            <person name="Regsiter A."/>
            <person name="william w."/>
        </authorList>
    </citation>
    <scope>NUCLEOTIDE SEQUENCE [LARGE SCALE GENOMIC DNA]</scope>
</reference>
<sequence length="53" mass="6277">MVNKLQKINYPPLAIATLTDYLRLRLYPILHKPILSFQPPDGSYNYITMTRQR</sequence>
<organism evidence="1 2">
    <name type="scientific">Planktothrix tepida PCC 9214</name>
    <dbReference type="NCBI Taxonomy" id="671072"/>
    <lineage>
        <taxon>Bacteria</taxon>
        <taxon>Bacillati</taxon>
        <taxon>Cyanobacteriota</taxon>
        <taxon>Cyanophyceae</taxon>
        <taxon>Oscillatoriophycideae</taxon>
        <taxon>Oscillatoriales</taxon>
        <taxon>Microcoleaceae</taxon>
        <taxon>Planktothrix</taxon>
    </lineage>
</organism>
<protein>
    <submittedName>
        <fullName evidence="1">Uncharacterized protein</fullName>
    </submittedName>
</protein>
<accession>A0A1J1LN04</accession>
<evidence type="ECO:0000313" key="1">
    <source>
        <dbReference type="EMBL" id="CUR33949.1"/>
    </source>
</evidence>